<proteinExistence type="predicted"/>
<dbReference type="Proteomes" id="UP000661507">
    <property type="component" value="Unassembled WGS sequence"/>
</dbReference>
<gene>
    <name evidence="1" type="ORF">GCM10011320_22400</name>
</gene>
<reference evidence="1" key="1">
    <citation type="journal article" date="2014" name="Int. J. Syst. Evol. Microbiol.">
        <title>Complete genome sequence of Corynebacterium casei LMG S-19264T (=DSM 44701T), isolated from a smear-ripened cheese.</title>
        <authorList>
            <consortium name="US DOE Joint Genome Institute (JGI-PGF)"/>
            <person name="Walter F."/>
            <person name="Albersmeier A."/>
            <person name="Kalinowski J."/>
            <person name="Ruckert C."/>
        </authorList>
    </citation>
    <scope>NUCLEOTIDE SEQUENCE</scope>
    <source>
        <strain evidence="1">CGMCC 1.3617</strain>
    </source>
</reference>
<dbReference type="EMBL" id="BMKW01000005">
    <property type="protein sequence ID" value="GGJ14670.1"/>
    <property type="molecule type" value="Genomic_DNA"/>
</dbReference>
<organism evidence="1 2">
    <name type="scientific">Neoroseomonas lacus</name>
    <dbReference type="NCBI Taxonomy" id="287609"/>
    <lineage>
        <taxon>Bacteria</taxon>
        <taxon>Pseudomonadati</taxon>
        <taxon>Pseudomonadota</taxon>
        <taxon>Alphaproteobacteria</taxon>
        <taxon>Acetobacterales</taxon>
        <taxon>Acetobacteraceae</taxon>
        <taxon>Neoroseomonas</taxon>
    </lineage>
</organism>
<comment type="caution">
    <text evidence="1">The sequence shown here is derived from an EMBL/GenBank/DDBJ whole genome shotgun (WGS) entry which is preliminary data.</text>
</comment>
<accession>A0A917KJA8</accession>
<dbReference type="PROSITE" id="PS51257">
    <property type="entry name" value="PROKAR_LIPOPROTEIN"/>
    <property type="match status" value="1"/>
</dbReference>
<evidence type="ECO:0000313" key="1">
    <source>
        <dbReference type="EMBL" id="GGJ14670.1"/>
    </source>
</evidence>
<name>A0A917KJA8_9PROT</name>
<keyword evidence="2" id="KW-1185">Reference proteome</keyword>
<dbReference type="AlphaFoldDB" id="A0A917KJA8"/>
<protein>
    <submittedName>
        <fullName evidence="1">Uncharacterized protein</fullName>
    </submittedName>
</protein>
<evidence type="ECO:0000313" key="2">
    <source>
        <dbReference type="Proteomes" id="UP000661507"/>
    </source>
</evidence>
<sequence length="60" mass="6453">MRWTAPWIALGILLTSCAGTGSEGCDAWQPILVSASDGLTPDTARQILAHNRTGRRLCGW</sequence>
<reference evidence="1" key="2">
    <citation type="submission" date="2020-09" db="EMBL/GenBank/DDBJ databases">
        <authorList>
            <person name="Sun Q."/>
            <person name="Zhou Y."/>
        </authorList>
    </citation>
    <scope>NUCLEOTIDE SEQUENCE</scope>
    <source>
        <strain evidence="1">CGMCC 1.3617</strain>
    </source>
</reference>